<organism evidence="1 2">
    <name type="scientific">Epibacterium ulvae</name>
    <dbReference type="NCBI Taxonomy" id="1156985"/>
    <lineage>
        <taxon>Bacteria</taxon>
        <taxon>Pseudomonadati</taxon>
        <taxon>Pseudomonadota</taxon>
        <taxon>Alphaproteobacteria</taxon>
        <taxon>Rhodobacterales</taxon>
        <taxon>Roseobacteraceae</taxon>
        <taxon>Epibacterium</taxon>
    </lineage>
</organism>
<evidence type="ECO:0000313" key="1">
    <source>
        <dbReference type="EMBL" id="SCZ73434.1"/>
    </source>
</evidence>
<keyword evidence="2" id="KW-1185">Reference proteome</keyword>
<sequence>MKYIRKRSKQLHKLAARRLKAVRKQLQKIDLSMSIQINLIVIKITFSIKRREP</sequence>
<dbReference type="RefSeq" id="WP_157844011.1">
    <property type="nucleotide sequence ID" value="NZ_FMWG01000017.1"/>
</dbReference>
<reference evidence="1 2" key="1">
    <citation type="submission" date="2016-10" db="EMBL/GenBank/DDBJ databases">
        <authorList>
            <person name="de Groot N.N."/>
        </authorList>
    </citation>
    <scope>NUCLEOTIDE SEQUENCE [LARGE SCALE GENOMIC DNA]</scope>
    <source>
        <strain evidence="1 2">U95</strain>
    </source>
</reference>
<protein>
    <submittedName>
        <fullName evidence="1">Uncharacterized protein</fullName>
    </submittedName>
</protein>
<dbReference type="AlphaFoldDB" id="A0A1G5RH93"/>
<name>A0A1G5RH93_9RHOB</name>
<evidence type="ECO:0000313" key="2">
    <source>
        <dbReference type="Proteomes" id="UP000198767"/>
    </source>
</evidence>
<dbReference type="EMBL" id="FMWG01000017">
    <property type="protein sequence ID" value="SCZ73434.1"/>
    <property type="molecule type" value="Genomic_DNA"/>
</dbReference>
<proteinExistence type="predicted"/>
<dbReference type="Proteomes" id="UP000198767">
    <property type="component" value="Unassembled WGS sequence"/>
</dbReference>
<gene>
    <name evidence="1" type="ORF">SAMN04488118_11723</name>
</gene>
<accession>A0A1G5RH93</accession>